<dbReference type="AlphaFoldDB" id="A0A1T1P8T7"/>
<accession>A0A1T1P8T7</accession>
<sequence>MVALAASVALLLALSIGVHAHRNTDPDCGTAWWPEKAALNELLAQPQRWAGEVVEVTGYYSGYPERSILVLAPEAEVYEAATGDAVAMDKIYRDLDGKKLRVTGRFSGPVNRAPFFGGHLCVIRVEAGL</sequence>
<dbReference type="EMBL" id="LOJW01000007">
    <property type="protein sequence ID" value="OOW72029.1"/>
    <property type="molecule type" value="Genomic_DNA"/>
</dbReference>
<comment type="caution">
    <text evidence="2">The sequence shown here is derived from an EMBL/GenBank/DDBJ whole genome shotgun (WGS) entry which is preliminary data.</text>
</comment>
<evidence type="ECO:0000256" key="1">
    <source>
        <dbReference type="SAM" id="SignalP"/>
    </source>
</evidence>
<reference evidence="2 3" key="1">
    <citation type="submission" date="2015-12" db="EMBL/GenBank/DDBJ databases">
        <authorList>
            <person name="Shamseldin A."/>
            <person name="Moawad H."/>
            <person name="Abd El-Rahim W.M."/>
            <person name="Sadowsky M.J."/>
        </authorList>
    </citation>
    <scope>NUCLEOTIDE SEQUENCE [LARGE SCALE GENOMIC DNA]</scope>
    <source>
        <strain evidence="2 3">LMG9050</strain>
    </source>
</reference>
<feature type="signal peptide" evidence="1">
    <location>
        <begin position="1"/>
        <end position="20"/>
    </location>
</feature>
<dbReference type="Proteomes" id="UP000190559">
    <property type="component" value="Unassembled WGS sequence"/>
</dbReference>
<gene>
    <name evidence="2" type="ORF">Xmlh_07090</name>
</gene>
<keyword evidence="1" id="KW-0732">Signal</keyword>
<feature type="chain" id="PRO_5012594383" evidence="1">
    <location>
        <begin position="21"/>
        <end position="129"/>
    </location>
</feature>
<name>A0A1T1P8T7_9XANT</name>
<organism evidence="2 3">
    <name type="scientific">Xanthomonas axonopodis pv. melhusii</name>
    <dbReference type="NCBI Taxonomy" id="487834"/>
    <lineage>
        <taxon>Bacteria</taxon>
        <taxon>Pseudomonadati</taxon>
        <taxon>Pseudomonadota</taxon>
        <taxon>Gammaproteobacteria</taxon>
        <taxon>Lysobacterales</taxon>
        <taxon>Lysobacteraceae</taxon>
        <taxon>Xanthomonas</taxon>
    </lineage>
</organism>
<protein>
    <submittedName>
        <fullName evidence="2">Uncharacterized protein</fullName>
    </submittedName>
</protein>
<evidence type="ECO:0000313" key="2">
    <source>
        <dbReference type="EMBL" id="OOW72029.1"/>
    </source>
</evidence>
<proteinExistence type="predicted"/>
<evidence type="ECO:0000313" key="3">
    <source>
        <dbReference type="Proteomes" id="UP000190559"/>
    </source>
</evidence>